<keyword evidence="1" id="KW-0812">Transmembrane</keyword>
<dbReference type="KEGG" id="fgi:OP10G_1047"/>
<keyword evidence="1" id="KW-0472">Membrane</keyword>
<name>A0A068NNS8_FIMGI</name>
<evidence type="ECO:0000313" key="2">
    <source>
        <dbReference type="EMBL" id="AIE84415.1"/>
    </source>
</evidence>
<keyword evidence="1" id="KW-1133">Transmembrane helix</keyword>
<sequence length="38" mass="4001">MRLAGKLELMFLRLAAGAVLGALTGYGYHKLMCSVGST</sequence>
<gene>
    <name evidence="2" type="ORF">OP10G_1047</name>
</gene>
<dbReference type="Proteomes" id="UP000027982">
    <property type="component" value="Chromosome"/>
</dbReference>
<dbReference type="STRING" id="661478.OP10G_1047"/>
<dbReference type="EMBL" id="CP007139">
    <property type="protein sequence ID" value="AIE84415.1"/>
    <property type="molecule type" value="Genomic_DNA"/>
</dbReference>
<evidence type="ECO:0000313" key="3">
    <source>
        <dbReference type="Proteomes" id="UP000027982"/>
    </source>
</evidence>
<reference evidence="2 3" key="1">
    <citation type="journal article" date="2014" name="PLoS ONE">
        <title>The first complete genome sequence of the class fimbriimonadia in the phylum armatimonadetes.</title>
        <authorList>
            <person name="Hu Z.Y."/>
            <person name="Wang Y.Z."/>
            <person name="Im W.T."/>
            <person name="Wang S.Y."/>
            <person name="Zhao G.P."/>
            <person name="Zheng H.J."/>
            <person name="Quan Z.X."/>
        </authorList>
    </citation>
    <scope>NUCLEOTIDE SEQUENCE [LARGE SCALE GENOMIC DNA]</scope>
    <source>
        <strain evidence="2">Gsoil 348</strain>
    </source>
</reference>
<keyword evidence="3" id="KW-1185">Reference proteome</keyword>
<feature type="transmembrane region" description="Helical" evidence="1">
    <location>
        <begin position="12"/>
        <end position="29"/>
    </location>
</feature>
<protein>
    <submittedName>
        <fullName evidence="2">Uncharacterized protein</fullName>
    </submittedName>
</protein>
<evidence type="ECO:0000256" key="1">
    <source>
        <dbReference type="SAM" id="Phobius"/>
    </source>
</evidence>
<dbReference type="HOGENOM" id="CLU_3328148_0_0_0"/>
<dbReference type="AlphaFoldDB" id="A0A068NNS8"/>
<organism evidence="2 3">
    <name type="scientific">Fimbriimonas ginsengisoli Gsoil 348</name>
    <dbReference type="NCBI Taxonomy" id="661478"/>
    <lineage>
        <taxon>Bacteria</taxon>
        <taxon>Bacillati</taxon>
        <taxon>Armatimonadota</taxon>
        <taxon>Fimbriimonadia</taxon>
        <taxon>Fimbriimonadales</taxon>
        <taxon>Fimbriimonadaceae</taxon>
        <taxon>Fimbriimonas</taxon>
    </lineage>
</organism>
<accession>A0A068NNS8</accession>
<proteinExistence type="predicted"/>